<organism evidence="7 8">
    <name type="scientific">candidate division LCP-89 bacterium B3_LCP</name>
    <dbReference type="NCBI Taxonomy" id="2012998"/>
    <lineage>
        <taxon>Bacteria</taxon>
        <taxon>Pseudomonadati</taxon>
        <taxon>Bacteria division LCP-89</taxon>
    </lineage>
</organism>
<dbReference type="EMBL" id="NJBN01000006">
    <property type="protein sequence ID" value="TKJ39953.1"/>
    <property type="molecule type" value="Genomic_DNA"/>
</dbReference>
<feature type="transmembrane region" description="Helical" evidence="6">
    <location>
        <begin position="591"/>
        <end position="618"/>
    </location>
</feature>
<evidence type="ECO:0000313" key="7">
    <source>
        <dbReference type="EMBL" id="TKJ39953.1"/>
    </source>
</evidence>
<sequence>MSDKPLPQTPEEIEKEWFLNVYTGRGDSMVQLTWRAIVMGWFLGGFMSLSNLYIGLKTGWGLGVAITSCILSFTIWKSLRKLFPRLLKTDFTILENNAMQSTASAAGYSTGGTLVSAISAYLLVNGVHIPYGLLTAWIFFLAILGVSLAIPMKRQMINVEQLKFPSGIAAAETLKSLHGMADVSSEHAEVTSADAAKDSARALFAAGSLGAVIAILRDALEWIPAQLYIFGSRLGQYTIAFDNSVLLVAAGAIMGFRVAWSIMLGAVLCWGVFTPWMHSLGIIEELTYKSMVSWTLWGGAACMVTSGLLSFGLQWRTALRAFSGISAIFSKREKVRDPIQEKMDAIEVPGSWFMIGMTVGGIGVVYIINAYFGVAVWMAVLAIIMSFFLALVACRATGETDTTPIGAMGKITQLFYGAIAPRQMNVNLMTACVTAGVADSASDLLIDLKSGYRLGANPRLQFLAQFMGIFAGTAVIVPAFYLIVPNVDVLGSDKFPAPAAQVWASVAKLLSNGFTSLHVSARWALVIGGVIGIIIPLLEKAFPNKRKYIPSAMGLGLSWTFHFWYALSMFLGGLIALILEKKKPAIAEKYTIASASGIIAGESLMGVFITLLFAMGWLGG</sequence>
<dbReference type="AlphaFoldDB" id="A0A532UYD4"/>
<dbReference type="PANTHER" id="PTHR31645">
    <property type="entry name" value="OLIGOPEPTIDE TRANSPORTER YGL114W-RELATED"/>
    <property type="match status" value="1"/>
</dbReference>
<name>A0A532UYD4_UNCL8</name>
<evidence type="ECO:0000256" key="3">
    <source>
        <dbReference type="ARBA" id="ARBA00022692"/>
    </source>
</evidence>
<dbReference type="NCBIfam" id="TIGR00728">
    <property type="entry name" value="OPT_sfam"/>
    <property type="match status" value="1"/>
</dbReference>
<keyword evidence="3 6" id="KW-0812">Transmembrane</keyword>
<dbReference type="InterPro" id="IPR004813">
    <property type="entry name" value="OPT"/>
</dbReference>
<dbReference type="Proteomes" id="UP000319619">
    <property type="component" value="Unassembled WGS sequence"/>
</dbReference>
<feature type="transmembrane region" description="Helical" evidence="6">
    <location>
        <begin position="60"/>
        <end position="79"/>
    </location>
</feature>
<evidence type="ECO:0000256" key="5">
    <source>
        <dbReference type="ARBA" id="ARBA00023136"/>
    </source>
</evidence>
<keyword evidence="5 6" id="KW-0472">Membrane</keyword>
<keyword evidence="2" id="KW-0813">Transport</keyword>
<feature type="transmembrane region" description="Helical" evidence="6">
    <location>
        <begin position="374"/>
        <end position="394"/>
    </location>
</feature>
<feature type="transmembrane region" description="Helical" evidence="6">
    <location>
        <begin position="520"/>
        <end position="538"/>
    </location>
</feature>
<evidence type="ECO:0000313" key="8">
    <source>
        <dbReference type="Proteomes" id="UP000319619"/>
    </source>
</evidence>
<evidence type="ECO:0000256" key="6">
    <source>
        <dbReference type="SAM" id="Phobius"/>
    </source>
</evidence>
<feature type="transmembrane region" description="Helical" evidence="6">
    <location>
        <begin position="350"/>
        <end position="368"/>
    </location>
</feature>
<feature type="transmembrane region" description="Helical" evidence="6">
    <location>
        <begin position="293"/>
        <end position="313"/>
    </location>
</feature>
<dbReference type="InterPro" id="IPR045035">
    <property type="entry name" value="YSL-like"/>
</dbReference>
<reference evidence="7 8" key="1">
    <citation type="submission" date="2017-06" db="EMBL/GenBank/DDBJ databases">
        <title>Novel microbial phyla capable of carbon fixation and sulfur reduction in deep-sea sediments.</title>
        <authorList>
            <person name="Huang J."/>
            <person name="Baker B."/>
            <person name="Wang Y."/>
        </authorList>
    </citation>
    <scope>NUCLEOTIDE SEQUENCE [LARGE SCALE GENOMIC DNA]</scope>
    <source>
        <strain evidence="7">B3_LCP</strain>
    </source>
</reference>
<protein>
    <submittedName>
        <fullName evidence="7">Peptide transporter</fullName>
    </submittedName>
</protein>
<feature type="transmembrane region" description="Helical" evidence="6">
    <location>
        <begin position="32"/>
        <end position="54"/>
    </location>
</feature>
<dbReference type="Pfam" id="PF03169">
    <property type="entry name" value="OPT"/>
    <property type="match status" value="1"/>
</dbReference>
<feature type="transmembrane region" description="Helical" evidence="6">
    <location>
        <begin position="559"/>
        <end position="579"/>
    </location>
</feature>
<evidence type="ECO:0000256" key="4">
    <source>
        <dbReference type="ARBA" id="ARBA00022989"/>
    </source>
</evidence>
<dbReference type="GO" id="GO:0035673">
    <property type="term" value="F:oligopeptide transmembrane transporter activity"/>
    <property type="evidence" value="ECO:0007669"/>
    <property type="project" value="InterPro"/>
</dbReference>
<proteinExistence type="predicted"/>
<gene>
    <name evidence="7" type="ORF">CEE37_09455</name>
</gene>
<evidence type="ECO:0000256" key="2">
    <source>
        <dbReference type="ARBA" id="ARBA00022448"/>
    </source>
</evidence>
<keyword evidence="4 6" id="KW-1133">Transmembrane helix</keyword>
<evidence type="ECO:0000256" key="1">
    <source>
        <dbReference type="ARBA" id="ARBA00004141"/>
    </source>
</evidence>
<comment type="subcellular location">
    <subcellularLocation>
        <location evidence="1">Membrane</location>
        <topology evidence="1">Multi-pass membrane protein</topology>
    </subcellularLocation>
</comment>
<comment type="caution">
    <text evidence="7">The sequence shown here is derived from an EMBL/GenBank/DDBJ whole genome shotgun (WGS) entry which is preliminary data.</text>
</comment>
<feature type="transmembrane region" description="Helical" evidence="6">
    <location>
        <begin position="129"/>
        <end position="150"/>
    </location>
</feature>
<feature type="transmembrane region" description="Helical" evidence="6">
    <location>
        <begin position="462"/>
        <end position="484"/>
    </location>
</feature>
<dbReference type="PANTHER" id="PTHR31645:SF0">
    <property type="entry name" value="OLIGOPEPTIDE TRANSPORTER YGL114W-RELATED"/>
    <property type="match status" value="1"/>
</dbReference>
<dbReference type="GO" id="GO:0016020">
    <property type="term" value="C:membrane"/>
    <property type="evidence" value="ECO:0007669"/>
    <property type="project" value="UniProtKB-SubCell"/>
</dbReference>
<accession>A0A532UYD4</accession>
<feature type="transmembrane region" description="Helical" evidence="6">
    <location>
        <begin position="245"/>
        <end position="273"/>
    </location>
</feature>